<dbReference type="EMBL" id="QJJM01000001">
    <property type="protein sequence ID" value="PXW79261.1"/>
    <property type="molecule type" value="Genomic_DNA"/>
</dbReference>
<keyword evidence="2" id="KW-1277">Toxin-antitoxin system</keyword>
<dbReference type="Gene3D" id="3.30.2310.20">
    <property type="entry name" value="RelE-like"/>
    <property type="match status" value="1"/>
</dbReference>
<dbReference type="Proteomes" id="UP000248014">
    <property type="component" value="Unassembled WGS sequence"/>
</dbReference>
<reference evidence="3 4" key="1">
    <citation type="submission" date="2018-05" db="EMBL/GenBank/DDBJ databases">
        <title>Genomic Encyclopedia of Type Strains, Phase IV (KMG-IV): sequencing the most valuable type-strain genomes for metagenomic binning, comparative biology and taxonomic classification.</title>
        <authorList>
            <person name="Goeker M."/>
        </authorList>
    </citation>
    <scope>NUCLEOTIDE SEQUENCE [LARGE SCALE GENOMIC DNA]</scope>
    <source>
        <strain evidence="3 4">DSM 3183</strain>
    </source>
</reference>
<dbReference type="PANTHER" id="PTHR33755">
    <property type="entry name" value="TOXIN PARE1-RELATED"/>
    <property type="match status" value="1"/>
</dbReference>
<keyword evidence="4" id="KW-1185">Reference proteome</keyword>
<dbReference type="RefSeq" id="WP_110297216.1">
    <property type="nucleotide sequence ID" value="NZ_QJJM01000001.1"/>
</dbReference>
<organism evidence="3 4">
    <name type="scientific">Blastomonas natatoria</name>
    <dbReference type="NCBI Taxonomy" id="34015"/>
    <lineage>
        <taxon>Bacteria</taxon>
        <taxon>Pseudomonadati</taxon>
        <taxon>Pseudomonadota</taxon>
        <taxon>Alphaproteobacteria</taxon>
        <taxon>Sphingomonadales</taxon>
        <taxon>Sphingomonadaceae</taxon>
        <taxon>Blastomonas</taxon>
    </lineage>
</organism>
<proteinExistence type="inferred from homology"/>
<evidence type="ECO:0000313" key="4">
    <source>
        <dbReference type="Proteomes" id="UP000248014"/>
    </source>
</evidence>
<accession>A0A2V3VEJ8</accession>
<evidence type="ECO:0000256" key="1">
    <source>
        <dbReference type="ARBA" id="ARBA00006226"/>
    </source>
</evidence>
<dbReference type="InterPro" id="IPR035093">
    <property type="entry name" value="RelE/ParE_toxin_dom_sf"/>
</dbReference>
<name>A0A2V3VEJ8_9SPHN</name>
<dbReference type="AlphaFoldDB" id="A0A2V3VEJ8"/>
<dbReference type="OrthoDB" id="8369899at2"/>
<dbReference type="Pfam" id="PF05016">
    <property type="entry name" value="ParE_toxin"/>
    <property type="match status" value="1"/>
</dbReference>
<evidence type="ECO:0000256" key="2">
    <source>
        <dbReference type="ARBA" id="ARBA00022649"/>
    </source>
</evidence>
<dbReference type="InterPro" id="IPR007712">
    <property type="entry name" value="RelE/ParE_toxin"/>
</dbReference>
<dbReference type="PANTHER" id="PTHR33755:SF6">
    <property type="entry name" value="PLASMID STABILIZATION SYSTEM PROTEIN"/>
    <property type="match status" value="1"/>
</dbReference>
<comment type="caution">
    <text evidence="3">The sequence shown here is derived from an EMBL/GenBank/DDBJ whole genome shotgun (WGS) entry which is preliminary data.</text>
</comment>
<protein>
    <submittedName>
        <fullName evidence="3">Toxin ParE1/3/4</fullName>
    </submittedName>
</protein>
<sequence>MTRLTVSAEAQVDLDGIAEYIARDNLAAAEQFVDKLAGMFDRLCEGPGIGSPRDDLMPGLRGRAFGSYIIYYLARHEVLEIVRVIHGARDQAKIFGALPNPSD</sequence>
<evidence type="ECO:0000313" key="3">
    <source>
        <dbReference type="EMBL" id="PXW79261.1"/>
    </source>
</evidence>
<dbReference type="InterPro" id="IPR051803">
    <property type="entry name" value="TA_system_RelE-like_toxin"/>
</dbReference>
<gene>
    <name evidence="3" type="ORF">C7451_101326</name>
</gene>
<comment type="similarity">
    <text evidence="1">Belongs to the RelE toxin family.</text>
</comment>